<dbReference type="EMBL" id="JAJEQR010000029">
    <property type="protein sequence ID" value="MCC2231437.1"/>
    <property type="molecule type" value="Genomic_DNA"/>
</dbReference>
<dbReference type="InterPro" id="IPR051398">
    <property type="entry name" value="Polysacch_Deacetylase"/>
</dbReference>
<feature type="region of interest" description="Disordered" evidence="3">
    <location>
        <begin position="71"/>
        <end position="98"/>
    </location>
</feature>
<evidence type="ECO:0000313" key="6">
    <source>
        <dbReference type="EMBL" id="MCC2231437.1"/>
    </source>
</evidence>
<evidence type="ECO:0000259" key="5">
    <source>
        <dbReference type="Pfam" id="PF01522"/>
    </source>
</evidence>
<dbReference type="Pfam" id="PF01522">
    <property type="entry name" value="Polysacc_deac_1"/>
    <property type="match status" value="1"/>
</dbReference>
<dbReference type="Proteomes" id="UP001198182">
    <property type="component" value="Unassembled WGS sequence"/>
</dbReference>
<evidence type="ECO:0000256" key="3">
    <source>
        <dbReference type="SAM" id="MobiDB-lite"/>
    </source>
</evidence>
<evidence type="ECO:0000256" key="2">
    <source>
        <dbReference type="ARBA" id="ARBA00022729"/>
    </source>
</evidence>
<dbReference type="InterPro" id="IPR002509">
    <property type="entry name" value="NODB_dom"/>
</dbReference>
<dbReference type="AlphaFoldDB" id="A0AAE3EAL7"/>
<dbReference type="GO" id="GO:0005576">
    <property type="term" value="C:extracellular region"/>
    <property type="evidence" value="ECO:0007669"/>
    <property type="project" value="UniProtKB-SubCell"/>
</dbReference>
<keyword evidence="2" id="KW-0732">Signal</keyword>
<proteinExistence type="predicted"/>
<dbReference type="PANTHER" id="PTHR34216">
    <property type="match status" value="1"/>
</dbReference>
<comment type="subcellular location">
    <subcellularLocation>
        <location evidence="1">Secreted</location>
    </subcellularLocation>
</comment>
<gene>
    <name evidence="6" type="ORF">LKD81_10580</name>
</gene>
<comment type="caution">
    <text evidence="6">The sequence shown here is derived from an EMBL/GenBank/DDBJ whole genome shotgun (WGS) entry which is preliminary data.</text>
</comment>
<dbReference type="InterPro" id="IPR011330">
    <property type="entry name" value="Glyco_hydro/deAcase_b/a-brl"/>
</dbReference>
<feature type="compositionally biased region" description="Low complexity" evidence="3">
    <location>
        <begin position="77"/>
        <end position="98"/>
    </location>
</feature>
<keyword evidence="4" id="KW-1133">Transmembrane helix</keyword>
<reference evidence="6" key="1">
    <citation type="submission" date="2021-10" db="EMBL/GenBank/DDBJ databases">
        <title>Anaerobic single-cell dispensing facilitates the cultivation of human gut bacteria.</title>
        <authorList>
            <person name="Afrizal A."/>
        </authorList>
    </citation>
    <scope>NUCLEOTIDE SEQUENCE</scope>
    <source>
        <strain evidence="6">CLA-AA-H215</strain>
    </source>
</reference>
<dbReference type="RefSeq" id="WP_308453957.1">
    <property type="nucleotide sequence ID" value="NZ_JAJEQR010000029.1"/>
</dbReference>
<evidence type="ECO:0000256" key="4">
    <source>
        <dbReference type="SAM" id="Phobius"/>
    </source>
</evidence>
<dbReference type="Gene3D" id="3.20.20.370">
    <property type="entry name" value="Glycoside hydrolase/deacetylase"/>
    <property type="match status" value="1"/>
</dbReference>
<sequence>MNEQDRGRRPSGGRSMTERERRLREIRRKKRRQRAIRNRIIFGVVLLILLILIVLAVKAIAGAIGGSGSNAANTTPAADISSSTADETSAAKETSAAEETTQAASDLLSQAQLLAASYDYDGAIALSQTIPGYESDAQVTAAIAEWEQTKTTLVEVDIETIPHVFYHSLIVDPSKAFHNDEARATDYNQVMTTVDEFNKITQEMYNRGYVLVKIHDMAQNVDGTMQKGKILLPADKKPFVLSIDDVSYYEYMTGDGFATKIVIGDDGYPTCEMQMDDGSVQTGGFDVVPLLEAFIKEHPDFSYKGARGIIALTGYDGILGYRTAPKYGDPSTPEYQANDWYKDINVEQERADATAVVARMKEVGWEFATHSWGHKDMGEASYDNMVADMEKWLDQVNPLLGGDTDIVIFPKGTDIGSWRGYDDNDKFEYLKSVGFDYYCNVDANQPWVQFDSRYLRQARINFDGYEMYYCQDKLAPFFDADSVFDSSRPTPVKKM</sequence>
<evidence type="ECO:0000256" key="1">
    <source>
        <dbReference type="ARBA" id="ARBA00004613"/>
    </source>
</evidence>
<dbReference type="GO" id="GO:0016810">
    <property type="term" value="F:hydrolase activity, acting on carbon-nitrogen (but not peptide) bonds"/>
    <property type="evidence" value="ECO:0007669"/>
    <property type="project" value="InterPro"/>
</dbReference>
<feature type="transmembrane region" description="Helical" evidence="4">
    <location>
        <begin position="40"/>
        <end position="61"/>
    </location>
</feature>
<dbReference type="SUPFAM" id="SSF88713">
    <property type="entry name" value="Glycoside hydrolase/deacetylase"/>
    <property type="match status" value="1"/>
</dbReference>
<keyword evidence="4" id="KW-0812">Transmembrane</keyword>
<protein>
    <submittedName>
        <fullName evidence="6">Polysaccharide deacetylase family protein</fullName>
    </submittedName>
</protein>
<keyword evidence="4" id="KW-0472">Membrane</keyword>
<dbReference type="PANTHER" id="PTHR34216:SF3">
    <property type="entry name" value="POLY-BETA-1,6-N-ACETYL-D-GLUCOSAMINE N-DEACETYLASE"/>
    <property type="match status" value="1"/>
</dbReference>
<feature type="domain" description="NodB homology" evidence="5">
    <location>
        <begin position="354"/>
        <end position="413"/>
    </location>
</feature>
<feature type="region of interest" description="Disordered" evidence="3">
    <location>
        <begin position="1"/>
        <end position="21"/>
    </location>
</feature>
<keyword evidence="7" id="KW-1185">Reference proteome</keyword>
<accession>A0AAE3EAL7</accession>
<name>A0AAE3EAL7_9FIRM</name>
<evidence type="ECO:0000313" key="7">
    <source>
        <dbReference type="Proteomes" id="UP001198182"/>
    </source>
</evidence>
<organism evidence="6 7">
    <name type="scientific">Hominifimenecus microfluidus</name>
    <dbReference type="NCBI Taxonomy" id="2885348"/>
    <lineage>
        <taxon>Bacteria</taxon>
        <taxon>Bacillati</taxon>
        <taxon>Bacillota</taxon>
        <taxon>Clostridia</taxon>
        <taxon>Lachnospirales</taxon>
        <taxon>Lachnospiraceae</taxon>
        <taxon>Hominifimenecus</taxon>
    </lineage>
</organism>
<dbReference type="GO" id="GO:0005975">
    <property type="term" value="P:carbohydrate metabolic process"/>
    <property type="evidence" value="ECO:0007669"/>
    <property type="project" value="InterPro"/>
</dbReference>